<dbReference type="SUPFAM" id="SSF51735">
    <property type="entry name" value="NAD(P)-binding Rossmann-fold domains"/>
    <property type="match status" value="1"/>
</dbReference>
<dbReference type="VEuPathDB" id="VectorBase:LDEU013652"/>
<organism evidence="1 2">
    <name type="scientific">Leptotrombidium deliense</name>
    <dbReference type="NCBI Taxonomy" id="299467"/>
    <lineage>
        <taxon>Eukaryota</taxon>
        <taxon>Metazoa</taxon>
        <taxon>Ecdysozoa</taxon>
        <taxon>Arthropoda</taxon>
        <taxon>Chelicerata</taxon>
        <taxon>Arachnida</taxon>
        <taxon>Acari</taxon>
        <taxon>Acariformes</taxon>
        <taxon>Trombidiformes</taxon>
        <taxon>Prostigmata</taxon>
        <taxon>Anystina</taxon>
        <taxon>Parasitengona</taxon>
        <taxon>Trombiculoidea</taxon>
        <taxon>Trombiculidae</taxon>
        <taxon>Leptotrombidium</taxon>
    </lineage>
</organism>
<dbReference type="InterPro" id="IPR002347">
    <property type="entry name" value="SDR_fam"/>
</dbReference>
<protein>
    <submittedName>
        <fullName evidence="1">Putative oxidoreductase-like protein</fullName>
    </submittedName>
</protein>
<dbReference type="OrthoDB" id="6432056at2759"/>
<dbReference type="Pfam" id="PF13561">
    <property type="entry name" value="adh_short_C2"/>
    <property type="match status" value="1"/>
</dbReference>
<dbReference type="AlphaFoldDB" id="A0A443RT38"/>
<keyword evidence="2" id="KW-1185">Reference proteome</keyword>
<reference evidence="1 2" key="1">
    <citation type="journal article" date="2018" name="Gigascience">
        <title>Genomes of trombidid mites reveal novel predicted allergens and laterally-transferred genes associated with secondary metabolism.</title>
        <authorList>
            <person name="Dong X."/>
            <person name="Chaisiri K."/>
            <person name="Xia D."/>
            <person name="Armstrong S.D."/>
            <person name="Fang Y."/>
            <person name="Donnelly M.J."/>
            <person name="Kadowaki T."/>
            <person name="McGarry J.W."/>
            <person name="Darby A.C."/>
            <person name="Makepeace B.L."/>
        </authorList>
    </citation>
    <scope>NUCLEOTIDE SEQUENCE [LARGE SCALE GENOMIC DNA]</scope>
    <source>
        <strain evidence="1">UoL-UT</strain>
    </source>
</reference>
<dbReference type="Gene3D" id="3.40.50.720">
    <property type="entry name" value="NAD(P)-binding Rossmann-like Domain"/>
    <property type="match status" value="1"/>
</dbReference>
<evidence type="ECO:0000313" key="1">
    <source>
        <dbReference type="EMBL" id="RWS18388.1"/>
    </source>
</evidence>
<evidence type="ECO:0000313" key="2">
    <source>
        <dbReference type="Proteomes" id="UP000288716"/>
    </source>
</evidence>
<name>A0A443RT38_9ACAR</name>
<sequence length="88" mass="9760">MSVPLTVVCDLTSEDEIKNLLKETIDTFGRSDVLVNNAVYYTTGNVLQPEVLQIWDNHCLVNVWYATTSRAADERFLASSGASFMTGI</sequence>
<gene>
    <name evidence="1" type="ORF">B4U80_15031</name>
</gene>
<comment type="caution">
    <text evidence="1">The sequence shown here is derived from an EMBL/GenBank/DDBJ whole genome shotgun (WGS) entry which is preliminary data.</text>
</comment>
<dbReference type="InterPro" id="IPR036291">
    <property type="entry name" value="NAD(P)-bd_dom_sf"/>
</dbReference>
<accession>A0A443RT38</accession>
<feature type="non-terminal residue" evidence="1">
    <location>
        <position position="88"/>
    </location>
</feature>
<proteinExistence type="predicted"/>
<dbReference type="EMBL" id="NCKV01040388">
    <property type="protein sequence ID" value="RWS18388.1"/>
    <property type="molecule type" value="Genomic_DNA"/>
</dbReference>
<dbReference type="Proteomes" id="UP000288716">
    <property type="component" value="Unassembled WGS sequence"/>
</dbReference>